<gene>
    <name evidence="4" type="ORF">EDD78_103206</name>
</gene>
<keyword evidence="5" id="KW-1185">Reference proteome</keyword>
<dbReference type="InterPro" id="IPR050107">
    <property type="entry name" value="ABC_carbohydrate_import_ATPase"/>
</dbReference>
<keyword evidence="4" id="KW-0762">Sugar transport</keyword>
<evidence type="ECO:0000313" key="4">
    <source>
        <dbReference type="EMBL" id="TCL44168.1"/>
    </source>
</evidence>
<dbReference type="OrthoDB" id="2078674at2"/>
<name>A0A9X8Y8M4_9FIRM</name>
<reference evidence="4 5" key="1">
    <citation type="submission" date="2019-03" db="EMBL/GenBank/DDBJ databases">
        <title>Genomic Encyclopedia of Type Strains, Phase IV (KMG-IV): sequencing the most valuable type-strain genomes for metagenomic binning, comparative biology and taxonomic classification.</title>
        <authorList>
            <person name="Goeker M."/>
        </authorList>
    </citation>
    <scope>NUCLEOTIDE SEQUENCE [LARGE SCALE GENOMIC DNA]</scope>
    <source>
        <strain evidence="4 5">DSM 100433</strain>
    </source>
</reference>
<dbReference type="PROSITE" id="PS50893">
    <property type="entry name" value="ABC_TRANSPORTER_2"/>
    <property type="match status" value="1"/>
</dbReference>
<dbReference type="SUPFAM" id="SSF52540">
    <property type="entry name" value="P-loop containing nucleoside triphosphate hydrolases"/>
    <property type="match status" value="2"/>
</dbReference>
<dbReference type="RefSeq" id="WP_079699017.1">
    <property type="nucleotide sequence ID" value="NZ_SLUK01000003.1"/>
</dbReference>
<dbReference type="GO" id="GO:0016887">
    <property type="term" value="F:ATP hydrolysis activity"/>
    <property type="evidence" value="ECO:0007669"/>
    <property type="project" value="InterPro"/>
</dbReference>
<proteinExistence type="predicted"/>
<dbReference type="Gene3D" id="3.40.50.300">
    <property type="entry name" value="P-loop containing nucleotide triphosphate hydrolases"/>
    <property type="match status" value="2"/>
</dbReference>
<evidence type="ECO:0000256" key="1">
    <source>
        <dbReference type="ARBA" id="ARBA00022741"/>
    </source>
</evidence>
<feature type="domain" description="ABC transporter" evidence="3">
    <location>
        <begin position="6"/>
        <end position="243"/>
    </location>
</feature>
<dbReference type="PANTHER" id="PTHR43790">
    <property type="entry name" value="CARBOHYDRATE TRANSPORT ATP-BINDING PROTEIN MG119-RELATED"/>
    <property type="match status" value="1"/>
</dbReference>
<comment type="caution">
    <text evidence="4">The sequence shown here is derived from an EMBL/GenBank/DDBJ whole genome shotgun (WGS) entry which is preliminary data.</text>
</comment>
<keyword evidence="2" id="KW-0067">ATP-binding</keyword>
<dbReference type="EMBL" id="SLUK01000003">
    <property type="protein sequence ID" value="TCL44168.1"/>
    <property type="molecule type" value="Genomic_DNA"/>
</dbReference>
<protein>
    <submittedName>
        <fullName evidence="4">ABC-type sugar transport system ATPase subunit</fullName>
    </submittedName>
</protein>
<dbReference type="AlphaFoldDB" id="A0A9X8Y8M4"/>
<keyword evidence="4" id="KW-0813">Transport</keyword>
<dbReference type="InterPro" id="IPR027417">
    <property type="entry name" value="P-loop_NTPase"/>
</dbReference>
<dbReference type="GO" id="GO:0005524">
    <property type="term" value="F:ATP binding"/>
    <property type="evidence" value="ECO:0007669"/>
    <property type="project" value="UniProtKB-KW"/>
</dbReference>
<evidence type="ECO:0000313" key="5">
    <source>
        <dbReference type="Proteomes" id="UP000294682"/>
    </source>
</evidence>
<keyword evidence="1" id="KW-0547">Nucleotide-binding</keyword>
<accession>A0A9X8Y8M4</accession>
<dbReference type="PANTHER" id="PTHR43790:SF8">
    <property type="entry name" value="SUGAR ABC TRANSPORTER ATP-BINDING PROTEIN"/>
    <property type="match status" value="1"/>
</dbReference>
<evidence type="ECO:0000259" key="3">
    <source>
        <dbReference type="PROSITE" id="PS50893"/>
    </source>
</evidence>
<organism evidence="4 5">
    <name type="scientific">Harryflintia acetispora</name>
    <dbReference type="NCBI Taxonomy" id="1849041"/>
    <lineage>
        <taxon>Bacteria</taxon>
        <taxon>Bacillati</taxon>
        <taxon>Bacillota</taxon>
        <taxon>Clostridia</taxon>
        <taxon>Eubacteriales</taxon>
        <taxon>Oscillospiraceae</taxon>
        <taxon>Harryflintia</taxon>
    </lineage>
</organism>
<dbReference type="Pfam" id="PF00005">
    <property type="entry name" value="ABC_tran"/>
    <property type="match status" value="1"/>
</dbReference>
<sequence>MKAELLRLCRLSLSSQGRPLLENLNLTLLQGELHGLFCRSDRCRGALFELLGARAFPEGGKLFLFGREVSSPAAWRQAAGGMLCCRQDDQLFLQLTVAENICGLQERFFSYRRLDLPAMYAEAQRLLGEAGLPFVRADQRLEEIPPWQRQLVALLRVCARQSKILVLEDSAGGYTRAQAVLYKNVLRYLRQAGVSVLFITDRFSELILECDRLSVLRHGTIVSVSEPQHLQGGELLSLFRGDGSAPPREDSPLAGEGVPAAGRSVRLELQSVCAGEHLRGFSLSLASGEALGIYDPDWTVCEELSHMLTGQLPYTGFAALDGRPLPSRQGSRPSIKGIALLDESSGTQGIFHNLGLVDNVGLLLDLGRPFGIENSRVTYYTVLQALAALDLLDLAQEYGRCERLPQLGGSLQQSLVIARWLCTGPAVMIFRNPHIGYNDLSLHEFGEVLRRLRQRGISILLLSRSRSQLRRLCSRIIEVEEELCARD</sequence>
<dbReference type="InterPro" id="IPR003439">
    <property type="entry name" value="ABC_transporter-like_ATP-bd"/>
</dbReference>
<dbReference type="Proteomes" id="UP000294682">
    <property type="component" value="Unassembled WGS sequence"/>
</dbReference>
<evidence type="ECO:0000256" key="2">
    <source>
        <dbReference type="ARBA" id="ARBA00022840"/>
    </source>
</evidence>